<dbReference type="AlphaFoldDB" id="B9GB36"/>
<evidence type="ECO:0000313" key="1">
    <source>
        <dbReference type="EMBL" id="EEE52242.1"/>
    </source>
</evidence>
<reference evidence="1" key="1">
    <citation type="journal article" date="2005" name="PLoS Biol.">
        <title>The genomes of Oryza sativa: a history of duplications.</title>
        <authorList>
            <person name="Yu J."/>
            <person name="Wang J."/>
            <person name="Lin W."/>
            <person name="Li S."/>
            <person name="Li H."/>
            <person name="Zhou J."/>
            <person name="Ni P."/>
            <person name="Dong W."/>
            <person name="Hu S."/>
            <person name="Zeng C."/>
            <person name="Zhang J."/>
            <person name="Zhang Y."/>
            <person name="Li R."/>
            <person name="Xu Z."/>
            <person name="Li S."/>
            <person name="Li X."/>
            <person name="Zheng H."/>
            <person name="Cong L."/>
            <person name="Lin L."/>
            <person name="Yin J."/>
            <person name="Geng J."/>
            <person name="Li G."/>
            <person name="Shi J."/>
            <person name="Liu J."/>
            <person name="Lv H."/>
            <person name="Li J."/>
            <person name="Wang J."/>
            <person name="Deng Y."/>
            <person name="Ran L."/>
            <person name="Shi X."/>
            <person name="Wang X."/>
            <person name="Wu Q."/>
            <person name="Li C."/>
            <person name="Ren X."/>
            <person name="Wang J."/>
            <person name="Wang X."/>
            <person name="Li D."/>
            <person name="Liu D."/>
            <person name="Zhang X."/>
            <person name="Ji Z."/>
            <person name="Zhao W."/>
            <person name="Sun Y."/>
            <person name="Zhang Z."/>
            <person name="Bao J."/>
            <person name="Han Y."/>
            <person name="Dong L."/>
            <person name="Ji J."/>
            <person name="Chen P."/>
            <person name="Wu S."/>
            <person name="Liu J."/>
            <person name="Xiao Y."/>
            <person name="Bu D."/>
            <person name="Tan J."/>
            <person name="Yang L."/>
            <person name="Ye C."/>
            <person name="Zhang J."/>
            <person name="Xu J."/>
            <person name="Zhou Y."/>
            <person name="Yu Y."/>
            <person name="Zhang B."/>
            <person name="Zhuang S."/>
            <person name="Wei H."/>
            <person name="Liu B."/>
            <person name="Lei M."/>
            <person name="Yu H."/>
            <person name="Li Y."/>
            <person name="Xu H."/>
            <person name="Wei S."/>
            <person name="He X."/>
            <person name="Fang L."/>
            <person name="Zhang Z."/>
            <person name="Zhang Y."/>
            <person name="Huang X."/>
            <person name="Su Z."/>
            <person name="Tong W."/>
            <person name="Li J."/>
            <person name="Tong Z."/>
            <person name="Li S."/>
            <person name="Ye J."/>
            <person name="Wang L."/>
            <person name="Fang L."/>
            <person name="Lei T."/>
            <person name="Chen C."/>
            <person name="Chen H."/>
            <person name="Xu Z."/>
            <person name="Li H."/>
            <person name="Huang H."/>
            <person name="Zhang F."/>
            <person name="Xu H."/>
            <person name="Li N."/>
            <person name="Zhao C."/>
            <person name="Li S."/>
            <person name="Dong L."/>
            <person name="Huang Y."/>
            <person name="Li L."/>
            <person name="Xi Y."/>
            <person name="Qi Q."/>
            <person name="Li W."/>
            <person name="Zhang B."/>
            <person name="Hu W."/>
            <person name="Zhang Y."/>
            <person name="Tian X."/>
            <person name="Jiao Y."/>
            <person name="Liang X."/>
            <person name="Jin J."/>
            <person name="Gao L."/>
            <person name="Zheng W."/>
            <person name="Hao B."/>
            <person name="Liu S."/>
            <person name="Wang W."/>
            <person name="Yuan L."/>
            <person name="Cao M."/>
            <person name="McDermott J."/>
            <person name="Samudrala R."/>
            <person name="Wang J."/>
            <person name="Wong G.K."/>
            <person name="Yang H."/>
        </authorList>
    </citation>
    <scope>NUCLEOTIDE SEQUENCE [LARGE SCALE GENOMIC DNA]</scope>
</reference>
<dbReference type="Proteomes" id="UP000007752">
    <property type="component" value="Chromosome 11"/>
</dbReference>
<gene>
    <name evidence="1" type="ORF">OsJ_34184</name>
</gene>
<protein>
    <submittedName>
        <fullName evidence="1">Uncharacterized protein</fullName>
    </submittedName>
</protein>
<organism evidence="1">
    <name type="scientific">Oryza sativa subsp. japonica</name>
    <name type="common">Rice</name>
    <dbReference type="NCBI Taxonomy" id="39947"/>
    <lineage>
        <taxon>Eukaryota</taxon>
        <taxon>Viridiplantae</taxon>
        <taxon>Streptophyta</taxon>
        <taxon>Embryophyta</taxon>
        <taxon>Tracheophyta</taxon>
        <taxon>Spermatophyta</taxon>
        <taxon>Magnoliopsida</taxon>
        <taxon>Liliopsida</taxon>
        <taxon>Poales</taxon>
        <taxon>Poaceae</taxon>
        <taxon>BOP clade</taxon>
        <taxon>Oryzoideae</taxon>
        <taxon>Oryzeae</taxon>
        <taxon>Oryzinae</taxon>
        <taxon>Oryza</taxon>
        <taxon>Oryza sativa</taxon>
    </lineage>
</organism>
<proteinExistence type="predicted"/>
<sequence>MAASSLEQRRRVASCSEATSNTGHICPQVNHHIEQIIPHNRNHKSLSSLPNTNRQPRPAISYSAIPHGVRVECALVAEVVGARVYNDIVRAAAIVFRCDAVEKDLYEHLQHLGRHLKNVSGIDYENWGTVKLATAFKIICSRKIDKSDEMFSDDVRSKLLDDADKYKDLVFRTGLNILRNDKVDQLAELVKVARIKAEHVRVKPMLNRSLNLLQAK</sequence>
<accession>B9GB36</accession>
<name>B9GB36_ORYSJ</name>
<reference evidence="1" key="2">
    <citation type="submission" date="2008-12" db="EMBL/GenBank/DDBJ databases">
        <title>Improved gene annotation of the rice (Oryza sativa) genomes.</title>
        <authorList>
            <person name="Wang J."/>
            <person name="Li R."/>
            <person name="Fan W."/>
            <person name="Huang Q."/>
            <person name="Zhang J."/>
            <person name="Zhou Y."/>
            <person name="Hu Y."/>
            <person name="Zi S."/>
            <person name="Li J."/>
            <person name="Ni P."/>
            <person name="Zheng H."/>
            <person name="Zhang Y."/>
            <person name="Zhao M."/>
            <person name="Hao Q."/>
            <person name="McDermott J."/>
            <person name="Samudrala R."/>
            <person name="Kristiansen K."/>
            <person name="Wong G.K.-S."/>
        </authorList>
    </citation>
    <scope>NUCLEOTIDE SEQUENCE</scope>
</reference>
<dbReference type="EMBL" id="CM000148">
    <property type="protein sequence ID" value="EEE52242.1"/>
    <property type="molecule type" value="Genomic_DNA"/>
</dbReference>